<dbReference type="Pfam" id="PF00018">
    <property type="entry name" value="SH3_1"/>
    <property type="match status" value="1"/>
</dbReference>
<dbReference type="SUPFAM" id="SSF50044">
    <property type="entry name" value="SH3-domain"/>
    <property type="match status" value="1"/>
</dbReference>
<dbReference type="InterPro" id="IPR036028">
    <property type="entry name" value="SH3-like_dom_sf"/>
</dbReference>
<proteinExistence type="predicted"/>
<evidence type="ECO:0000313" key="6">
    <source>
        <dbReference type="Proteomes" id="UP001497600"/>
    </source>
</evidence>
<feature type="region of interest" description="Disordered" evidence="3">
    <location>
        <begin position="123"/>
        <end position="179"/>
    </location>
</feature>
<gene>
    <name evidence="5" type="primary">NBP2</name>
    <name evidence="5" type="ORF">CAAN4_B06568</name>
</gene>
<feature type="region of interest" description="Disordered" evidence="3">
    <location>
        <begin position="1"/>
        <end position="50"/>
    </location>
</feature>
<evidence type="ECO:0000259" key="4">
    <source>
        <dbReference type="PROSITE" id="PS50002"/>
    </source>
</evidence>
<feature type="compositionally biased region" description="Basic and acidic residues" evidence="3">
    <location>
        <begin position="26"/>
        <end position="36"/>
    </location>
</feature>
<evidence type="ECO:0000256" key="2">
    <source>
        <dbReference type="PROSITE-ProRule" id="PRU00192"/>
    </source>
</evidence>
<evidence type="ECO:0000256" key="1">
    <source>
        <dbReference type="ARBA" id="ARBA00022443"/>
    </source>
</evidence>
<organism evidence="5 6">
    <name type="scientific">[Candida] anglica</name>
    <dbReference type="NCBI Taxonomy" id="148631"/>
    <lineage>
        <taxon>Eukaryota</taxon>
        <taxon>Fungi</taxon>
        <taxon>Dikarya</taxon>
        <taxon>Ascomycota</taxon>
        <taxon>Saccharomycotina</taxon>
        <taxon>Pichiomycetes</taxon>
        <taxon>Debaryomycetaceae</taxon>
        <taxon>Kurtzmaniella</taxon>
    </lineage>
</organism>
<feature type="compositionally biased region" description="Acidic residues" evidence="3">
    <location>
        <begin position="161"/>
        <end position="179"/>
    </location>
</feature>
<dbReference type="Proteomes" id="UP001497600">
    <property type="component" value="Chromosome B"/>
</dbReference>
<dbReference type="Gene3D" id="2.30.30.40">
    <property type="entry name" value="SH3 Domains"/>
    <property type="match status" value="1"/>
</dbReference>
<dbReference type="EMBL" id="OZ004254">
    <property type="protein sequence ID" value="CAK7896741.1"/>
    <property type="molecule type" value="Genomic_DNA"/>
</dbReference>
<feature type="compositionally biased region" description="Acidic residues" evidence="3">
    <location>
        <begin position="37"/>
        <end position="50"/>
    </location>
</feature>
<evidence type="ECO:0000256" key="3">
    <source>
        <dbReference type="SAM" id="MobiDB-lite"/>
    </source>
</evidence>
<protein>
    <submittedName>
        <fullName evidence="5">NAP1-binding protein 2</fullName>
    </submittedName>
</protein>
<name>A0ABP0EA50_9ASCO</name>
<dbReference type="PROSITE" id="PS50002">
    <property type="entry name" value="SH3"/>
    <property type="match status" value="1"/>
</dbReference>
<feature type="compositionally biased region" description="Polar residues" evidence="3">
    <location>
        <begin position="1"/>
        <end position="11"/>
    </location>
</feature>
<dbReference type="InterPro" id="IPR001452">
    <property type="entry name" value="SH3_domain"/>
</dbReference>
<accession>A0ABP0EA50</accession>
<keyword evidence="1 2" id="KW-0728">SH3 domain</keyword>
<sequence>MDSLVPSNTSIKDFAYSETHPLYTGAHDEDMDQRSTDEDEYEVEEEEYSSDEINRKAVALFDFVPENDNEVGLREGQLIWISYRHGQGWLVAEDPETGENGLVPEEYVEIWDYDEERDEAGVIDEEVEQGRSSHVTGGGGGVEEEDDDTPKRFLPNILHYEEEEWVDTDDEEESENHHR</sequence>
<evidence type="ECO:0000313" key="5">
    <source>
        <dbReference type="EMBL" id="CAK7896741.1"/>
    </source>
</evidence>
<reference evidence="5 6" key="1">
    <citation type="submission" date="2024-01" db="EMBL/GenBank/DDBJ databases">
        <authorList>
            <consortium name="Genoscope - CEA"/>
            <person name="William W."/>
        </authorList>
    </citation>
    <scope>NUCLEOTIDE SEQUENCE [LARGE SCALE GENOMIC DNA]</scope>
    <source>
        <strain evidence="5 6">29B2s-10</strain>
    </source>
</reference>
<keyword evidence="6" id="KW-1185">Reference proteome</keyword>
<dbReference type="SMART" id="SM00326">
    <property type="entry name" value="SH3"/>
    <property type="match status" value="1"/>
</dbReference>
<feature type="domain" description="SH3" evidence="4">
    <location>
        <begin position="52"/>
        <end position="113"/>
    </location>
</feature>